<sequence>MYHEGRPAETGVLLQHNPWGYQVNINHPQVRPIFDRYLNWRKIPPWCPLSDSERREFENYVLPKLEGMQK</sequence>
<dbReference type="Proteomes" id="UP000516046">
    <property type="component" value="Chromosome"/>
</dbReference>
<keyword evidence="2" id="KW-1185">Reference proteome</keyword>
<name>A0A7G9WF78_9FIRM</name>
<dbReference type="AlphaFoldDB" id="A0A7G9WF78"/>
<reference evidence="1 2" key="1">
    <citation type="submission" date="2020-08" db="EMBL/GenBank/DDBJ databases">
        <authorList>
            <person name="Ren C."/>
            <person name="Gu Y."/>
            <person name="Xu Y."/>
        </authorList>
    </citation>
    <scope>NUCLEOTIDE SEQUENCE [LARGE SCALE GENOMIC DNA]</scope>
    <source>
        <strain evidence="1 2">LBM18003</strain>
    </source>
</reference>
<dbReference type="RefSeq" id="WP_212506409.1">
    <property type="nucleotide sequence ID" value="NZ_CP060696.1"/>
</dbReference>
<accession>A0A7G9WF78</accession>
<dbReference type="EMBL" id="CP060696">
    <property type="protein sequence ID" value="QNO17340.1"/>
    <property type="molecule type" value="Genomic_DNA"/>
</dbReference>
<proteinExistence type="predicted"/>
<evidence type="ECO:0000313" key="1">
    <source>
        <dbReference type="EMBL" id="QNO17340.1"/>
    </source>
</evidence>
<dbReference type="KEGG" id="caml:H6X83_10350"/>
<evidence type="ECO:0000313" key="2">
    <source>
        <dbReference type="Proteomes" id="UP000516046"/>
    </source>
</evidence>
<gene>
    <name evidence="1" type="ORF">H6X83_10350</name>
</gene>
<organism evidence="1 2">
    <name type="scientific">Caproicibacterium amylolyticum</name>
    <dbReference type="NCBI Taxonomy" id="2766537"/>
    <lineage>
        <taxon>Bacteria</taxon>
        <taxon>Bacillati</taxon>
        <taxon>Bacillota</taxon>
        <taxon>Clostridia</taxon>
        <taxon>Eubacteriales</taxon>
        <taxon>Oscillospiraceae</taxon>
        <taxon>Caproicibacterium</taxon>
    </lineage>
</organism>
<protein>
    <submittedName>
        <fullName evidence="1">Uncharacterized protein</fullName>
    </submittedName>
</protein>